<dbReference type="PROSITE" id="PS50850">
    <property type="entry name" value="MFS"/>
    <property type="match status" value="1"/>
</dbReference>
<dbReference type="SUPFAM" id="SSF103473">
    <property type="entry name" value="MFS general substrate transporter"/>
    <property type="match status" value="1"/>
</dbReference>
<comment type="subcellular location">
    <subcellularLocation>
        <location evidence="1">Cell membrane</location>
        <topology evidence="1">Multi-pass membrane protein</topology>
    </subcellularLocation>
</comment>
<keyword evidence="4 5" id="KW-0472">Membrane</keyword>
<dbReference type="PANTHER" id="PTHR23514">
    <property type="entry name" value="BYPASS OF STOP CODON PROTEIN 6"/>
    <property type="match status" value="1"/>
</dbReference>
<feature type="transmembrane region" description="Helical" evidence="5">
    <location>
        <begin position="20"/>
        <end position="44"/>
    </location>
</feature>
<dbReference type="RefSeq" id="WP_386763548.1">
    <property type="nucleotide sequence ID" value="NZ_JBHSTI010000002.1"/>
</dbReference>
<reference evidence="8" key="1">
    <citation type="journal article" date="2019" name="Int. J. Syst. Evol. Microbiol.">
        <title>The Global Catalogue of Microorganisms (GCM) 10K type strain sequencing project: providing services to taxonomists for standard genome sequencing and annotation.</title>
        <authorList>
            <consortium name="The Broad Institute Genomics Platform"/>
            <consortium name="The Broad Institute Genome Sequencing Center for Infectious Disease"/>
            <person name="Wu L."/>
            <person name="Ma J."/>
        </authorList>
    </citation>
    <scope>NUCLEOTIDE SEQUENCE [LARGE SCALE GENOMIC DNA]</scope>
    <source>
        <strain evidence="8">CGMCC 4.7317</strain>
    </source>
</reference>
<dbReference type="Pfam" id="PF07690">
    <property type="entry name" value="MFS_1"/>
    <property type="match status" value="1"/>
</dbReference>
<evidence type="ECO:0000256" key="3">
    <source>
        <dbReference type="ARBA" id="ARBA00022989"/>
    </source>
</evidence>
<feature type="transmembrane region" description="Helical" evidence="5">
    <location>
        <begin position="172"/>
        <end position="195"/>
    </location>
</feature>
<name>A0ABW1SVW3_9ACTN</name>
<proteinExistence type="predicted"/>
<comment type="caution">
    <text evidence="7">The sequence shown here is derived from an EMBL/GenBank/DDBJ whole genome shotgun (WGS) entry which is preliminary data.</text>
</comment>
<feature type="domain" description="Major facilitator superfamily (MFS) profile" evidence="6">
    <location>
        <begin position="20"/>
        <end position="394"/>
    </location>
</feature>
<dbReference type="InterPro" id="IPR020846">
    <property type="entry name" value="MFS_dom"/>
</dbReference>
<sequence>MSTPTSGTGTATHPLDLTRARLAVTVAFVVQGVCFAALVTRIPTLQSRFDLSDGELGLMVGLVPIVAGIGSVVAGALSPRHGSRIVLRVMGPVTPLGLVVIGFAQSIPMLILGMVVVGIGLGSVDASMNIQGVRVQDDLGHSVVASYYAAFSLAGLVGAVLASFAADSALSLGGFFLAIAVVVVPFQLLVGRLLLPGHPTPDVVQSEKGHISWRPVILVGIALMCVYIADSGASNWSAVYLNDGLGSSESTAALAYGVYAFMTMVGRIVVDRYVDRIGPVPLVRIGGFIAVAAALALAVAPSPALALVAFGILGLGICPAIPLAFSAAASHDKAASGVAVARVNVFNYAGFVVGAPLIGGIAEGVGLRWAFAALVPVLLVVPLLAGWFRIAPHEAPDTVVDGAVTA</sequence>
<evidence type="ECO:0000259" key="6">
    <source>
        <dbReference type="PROSITE" id="PS50850"/>
    </source>
</evidence>
<dbReference type="Gene3D" id="1.20.1250.20">
    <property type="entry name" value="MFS general substrate transporter like domains"/>
    <property type="match status" value="2"/>
</dbReference>
<dbReference type="InterPro" id="IPR036259">
    <property type="entry name" value="MFS_trans_sf"/>
</dbReference>
<feature type="transmembrane region" description="Helical" evidence="5">
    <location>
        <begin position="282"/>
        <end position="300"/>
    </location>
</feature>
<feature type="transmembrane region" description="Helical" evidence="5">
    <location>
        <begin position="306"/>
        <end position="325"/>
    </location>
</feature>
<keyword evidence="3 5" id="KW-1133">Transmembrane helix</keyword>
<evidence type="ECO:0000256" key="5">
    <source>
        <dbReference type="SAM" id="Phobius"/>
    </source>
</evidence>
<accession>A0ABW1SVW3</accession>
<gene>
    <name evidence="7" type="ORF">ACFQGU_01335</name>
</gene>
<evidence type="ECO:0000256" key="4">
    <source>
        <dbReference type="ARBA" id="ARBA00023136"/>
    </source>
</evidence>
<feature type="transmembrane region" description="Helical" evidence="5">
    <location>
        <begin position="145"/>
        <end position="166"/>
    </location>
</feature>
<dbReference type="PANTHER" id="PTHR23514:SF13">
    <property type="entry name" value="INNER MEMBRANE PROTEIN YBJJ"/>
    <property type="match status" value="1"/>
</dbReference>
<keyword evidence="8" id="KW-1185">Reference proteome</keyword>
<protein>
    <submittedName>
        <fullName evidence="7">MFS transporter</fullName>
    </submittedName>
</protein>
<dbReference type="InterPro" id="IPR011701">
    <property type="entry name" value="MFS"/>
</dbReference>
<dbReference type="CDD" id="cd17393">
    <property type="entry name" value="MFS_MosC_like"/>
    <property type="match status" value="1"/>
</dbReference>
<keyword evidence="2 5" id="KW-0812">Transmembrane</keyword>
<dbReference type="InterPro" id="IPR051788">
    <property type="entry name" value="MFS_Transporter"/>
</dbReference>
<feature type="transmembrane region" description="Helical" evidence="5">
    <location>
        <begin position="253"/>
        <end position="270"/>
    </location>
</feature>
<dbReference type="Proteomes" id="UP001596138">
    <property type="component" value="Unassembled WGS sequence"/>
</dbReference>
<feature type="transmembrane region" description="Helical" evidence="5">
    <location>
        <begin position="56"/>
        <end position="77"/>
    </location>
</feature>
<evidence type="ECO:0000256" key="1">
    <source>
        <dbReference type="ARBA" id="ARBA00004651"/>
    </source>
</evidence>
<evidence type="ECO:0000313" key="8">
    <source>
        <dbReference type="Proteomes" id="UP001596138"/>
    </source>
</evidence>
<dbReference type="EMBL" id="JBHSTI010000002">
    <property type="protein sequence ID" value="MFC6236503.1"/>
    <property type="molecule type" value="Genomic_DNA"/>
</dbReference>
<feature type="transmembrane region" description="Helical" evidence="5">
    <location>
        <begin position="97"/>
        <end position="124"/>
    </location>
</feature>
<evidence type="ECO:0000313" key="7">
    <source>
        <dbReference type="EMBL" id="MFC6236503.1"/>
    </source>
</evidence>
<evidence type="ECO:0000256" key="2">
    <source>
        <dbReference type="ARBA" id="ARBA00022692"/>
    </source>
</evidence>
<organism evidence="7 8">
    <name type="scientific">Longivirga aurantiaca</name>
    <dbReference type="NCBI Taxonomy" id="1837743"/>
    <lineage>
        <taxon>Bacteria</taxon>
        <taxon>Bacillati</taxon>
        <taxon>Actinomycetota</taxon>
        <taxon>Actinomycetes</taxon>
        <taxon>Sporichthyales</taxon>
        <taxon>Sporichthyaceae</taxon>
        <taxon>Longivirga</taxon>
    </lineage>
</organism>
<feature type="transmembrane region" description="Helical" evidence="5">
    <location>
        <begin position="345"/>
        <end position="362"/>
    </location>
</feature>
<feature type="transmembrane region" description="Helical" evidence="5">
    <location>
        <begin position="216"/>
        <end position="233"/>
    </location>
</feature>
<feature type="transmembrane region" description="Helical" evidence="5">
    <location>
        <begin position="368"/>
        <end position="388"/>
    </location>
</feature>